<dbReference type="GO" id="GO:0015109">
    <property type="term" value="F:chromate transmembrane transporter activity"/>
    <property type="evidence" value="ECO:0007669"/>
    <property type="project" value="InterPro"/>
</dbReference>
<feature type="transmembrane region" description="Helical" evidence="7">
    <location>
        <begin position="111"/>
        <end position="131"/>
    </location>
</feature>
<dbReference type="PANTHER" id="PTHR43663">
    <property type="entry name" value="CHROMATE TRANSPORT PROTEIN-RELATED"/>
    <property type="match status" value="1"/>
</dbReference>
<evidence type="ECO:0000256" key="6">
    <source>
        <dbReference type="ARBA" id="ARBA00023136"/>
    </source>
</evidence>
<dbReference type="OrthoDB" id="9027281at2"/>
<evidence type="ECO:0000313" key="9">
    <source>
        <dbReference type="Proteomes" id="UP000199516"/>
    </source>
</evidence>
<gene>
    <name evidence="8" type="ORF">SAMN05192532_10584</name>
</gene>
<keyword evidence="9" id="KW-1185">Reference proteome</keyword>
<dbReference type="EMBL" id="FONT01000005">
    <property type="protein sequence ID" value="SFE87517.1"/>
    <property type="molecule type" value="Genomic_DNA"/>
</dbReference>
<dbReference type="InterPro" id="IPR003370">
    <property type="entry name" value="Chromate_transpt"/>
</dbReference>
<evidence type="ECO:0000256" key="3">
    <source>
        <dbReference type="ARBA" id="ARBA00022475"/>
    </source>
</evidence>
<evidence type="ECO:0000313" key="8">
    <source>
        <dbReference type="EMBL" id="SFE87517.1"/>
    </source>
</evidence>
<evidence type="ECO:0000256" key="7">
    <source>
        <dbReference type="SAM" id="Phobius"/>
    </source>
</evidence>
<feature type="transmembrane region" description="Helical" evidence="7">
    <location>
        <begin position="73"/>
        <end position="99"/>
    </location>
</feature>
<dbReference type="GO" id="GO:0005886">
    <property type="term" value="C:plasma membrane"/>
    <property type="evidence" value="ECO:0007669"/>
    <property type="project" value="UniProtKB-SubCell"/>
</dbReference>
<protein>
    <submittedName>
        <fullName evidence="8">Chromate transporter</fullName>
    </submittedName>
</protein>
<feature type="transmembrane region" description="Helical" evidence="7">
    <location>
        <begin position="160"/>
        <end position="178"/>
    </location>
</feature>
<keyword evidence="6 7" id="KW-0472">Membrane</keyword>
<dbReference type="RefSeq" id="WP_091662006.1">
    <property type="nucleotide sequence ID" value="NZ_FONT01000005.1"/>
</dbReference>
<comment type="similarity">
    <text evidence="2">Belongs to the chromate ion transporter (CHR) (TC 2.A.51) family.</text>
</comment>
<proteinExistence type="inferred from homology"/>
<comment type="subcellular location">
    <subcellularLocation>
        <location evidence="1">Cell membrane</location>
        <topology evidence="1">Multi-pass membrane protein</topology>
    </subcellularLocation>
</comment>
<dbReference type="Proteomes" id="UP000199516">
    <property type="component" value="Unassembled WGS sequence"/>
</dbReference>
<evidence type="ECO:0000256" key="1">
    <source>
        <dbReference type="ARBA" id="ARBA00004651"/>
    </source>
</evidence>
<feature type="transmembrane region" description="Helical" evidence="7">
    <location>
        <begin position="138"/>
        <end position="154"/>
    </location>
</feature>
<evidence type="ECO:0000256" key="2">
    <source>
        <dbReference type="ARBA" id="ARBA00005262"/>
    </source>
</evidence>
<organism evidence="8 9">
    <name type="scientific">Alteribacillus iranensis</name>
    <dbReference type="NCBI Taxonomy" id="930128"/>
    <lineage>
        <taxon>Bacteria</taxon>
        <taxon>Bacillati</taxon>
        <taxon>Bacillota</taxon>
        <taxon>Bacilli</taxon>
        <taxon>Bacillales</taxon>
        <taxon>Bacillaceae</taxon>
        <taxon>Alteribacillus</taxon>
    </lineage>
</organism>
<evidence type="ECO:0000256" key="5">
    <source>
        <dbReference type="ARBA" id="ARBA00022989"/>
    </source>
</evidence>
<keyword evidence="3" id="KW-1003">Cell membrane</keyword>
<dbReference type="STRING" id="930128.SAMN05192532_10584"/>
<dbReference type="PANTHER" id="PTHR43663:SF1">
    <property type="entry name" value="CHROMATE TRANSPORTER"/>
    <property type="match status" value="1"/>
</dbReference>
<dbReference type="Pfam" id="PF02417">
    <property type="entry name" value="Chromate_transp"/>
    <property type="match status" value="1"/>
</dbReference>
<name>A0A1I2E464_9BACI</name>
<reference evidence="8 9" key="1">
    <citation type="submission" date="2016-10" db="EMBL/GenBank/DDBJ databases">
        <authorList>
            <person name="de Groot N.N."/>
        </authorList>
    </citation>
    <scope>NUCLEOTIDE SEQUENCE [LARGE SCALE GENOMIC DNA]</scope>
    <source>
        <strain evidence="8 9">DSM 23995</strain>
    </source>
</reference>
<accession>A0A1I2E464</accession>
<dbReference type="InterPro" id="IPR052518">
    <property type="entry name" value="CHR_Transporter"/>
</dbReference>
<keyword evidence="5 7" id="KW-1133">Transmembrane helix</keyword>
<keyword evidence="4 7" id="KW-0812">Transmembrane</keyword>
<sequence length="198" mass="21555">MHPYLQITIGFARSGVLGYGGGPSVIPLIEYEAVKNYNWMDRDEFGETLALANTLPGPIATKMAAYVGYKVKGIAGAVIAVFAHILPSLFALIALLSFFYSFRSSPFINGMIQGVTPVIAIMLLTMALNFLKKASKGLGVKGALGGAVICLVFIELFNIHPGIVVFIFLSVSFLFAMYKNRKIKESLKVTEKIKKKVQ</sequence>
<dbReference type="AlphaFoldDB" id="A0A1I2E464"/>
<evidence type="ECO:0000256" key="4">
    <source>
        <dbReference type="ARBA" id="ARBA00022692"/>
    </source>
</evidence>